<keyword evidence="2" id="KW-1185">Reference proteome</keyword>
<comment type="caution">
    <text evidence="1">The sequence shown here is derived from an EMBL/GenBank/DDBJ whole genome shotgun (WGS) entry which is preliminary data.</text>
</comment>
<sequence length="100" mass="10714">MLLKIQPSDYVLHAPLDGDVTATSSTSIELIGWDQQVYQLLLTSSAGHCDWQVRVGDHVTPVGILGTLSSDTAATAILTCSRHRPTSDATNADYLPTLGY</sequence>
<name>A0ABV5WU64_9LACO</name>
<evidence type="ECO:0000313" key="1">
    <source>
        <dbReference type="EMBL" id="MFB9769467.1"/>
    </source>
</evidence>
<gene>
    <name evidence="1" type="ORF">ACFFLI_06155</name>
</gene>
<accession>A0ABV5WU64</accession>
<proteinExistence type="predicted"/>
<dbReference type="Proteomes" id="UP001589691">
    <property type="component" value="Unassembled WGS sequence"/>
</dbReference>
<evidence type="ECO:0000313" key="2">
    <source>
        <dbReference type="Proteomes" id="UP001589691"/>
    </source>
</evidence>
<reference evidence="1 2" key="1">
    <citation type="submission" date="2024-09" db="EMBL/GenBank/DDBJ databases">
        <authorList>
            <person name="Sun Q."/>
            <person name="Mori K."/>
        </authorList>
    </citation>
    <scope>NUCLEOTIDE SEQUENCE [LARGE SCALE GENOMIC DNA]</scope>
    <source>
        <strain evidence="1 2">TBRC 4576</strain>
    </source>
</reference>
<protein>
    <submittedName>
        <fullName evidence="1">Uncharacterized protein</fullName>
    </submittedName>
</protein>
<organism evidence="1 2">
    <name type="scientific">Lactiplantibacillus modestisalitolerans</name>
    <dbReference type="NCBI Taxonomy" id="1457219"/>
    <lineage>
        <taxon>Bacteria</taxon>
        <taxon>Bacillati</taxon>
        <taxon>Bacillota</taxon>
        <taxon>Bacilli</taxon>
        <taxon>Lactobacillales</taxon>
        <taxon>Lactobacillaceae</taxon>
        <taxon>Lactiplantibacillus</taxon>
    </lineage>
</organism>
<dbReference type="EMBL" id="JBHLZY010000014">
    <property type="protein sequence ID" value="MFB9769467.1"/>
    <property type="molecule type" value="Genomic_DNA"/>
</dbReference>